<feature type="domain" description="N-acetyltransferase" evidence="1">
    <location>
        <begin position="54"/>
        <end position="171"/>
    </location>
</feature>
<evidence type="ECO:0000259" key="1">
    <source>
        <dbReference type="Pfam" id="PF00583"/>
    </source>
</evidence>
<protein>
    <recommendedName>
        <fullName evidence="1">N-acetyltransferase domain-containing protein</fullName>
    </recommendedName>
</protein>
<reference evidence="2" key="1">
    <citation type="submission" date="2022-07" db="EMBL/GenBank/DDBJ databases">
        <authorList>
            <person name="Criscuolo A."/>
        </authorList>
    </citation>
    <scope>NUCLEOTIDE SEQUENCE</scope>
    <source>
        <strain evidence="2">CIP103197</strain>
    </source>
</reference>
<sequence length="192" mass="22279">MNIVRRIKYDGSRNTLINISKKFSSYIFRKSKTMFLELKLPCEYIFQEHFCFKEIQKPSELLNLDLNEVNKLLDCSGKCICLYVKNELVGYCWYFTDTYTVKGVSTIDLEARNAIWVGPAFIAKSYRSKGYNKQLIKFVLANCTTKKHARALTSINSDNKPSINSFLNMGFKSVFYYKSSYFFGISKVKGPF</sequence>
<dbReference type="Proteomes" id="UP001152447">
    <property type="component" value="Unassembled WGS sequence"/>
</dbReference>
<name>A0A9W4R3P4_PSEHA</name>
<dbReference type="Pfam" id="PF00583">
    <property type="entry name" value="Acetyltransf_1"/>
    <property type="match status" value="1"/>
</dbReference>
<organism evidence="2 3">
    <name type="scientific">Pseudoalteromonas haloplanktis</name>
    <name type="common">Alteromonas haloplanktis</name>
    <dbReference type="NCBI Taxonomy" id="228"/>
    <lineage>
        <taxon>Bacteria</taxon>
        <taxon>Pseudomonadati</taxon>
        <taxon>Pseudomonadota</taxon>
        <taxon>Gammaproteobacteria</taxon>
        <taxon>Alteromonadales</taxon>
        <taxon>Pseudoalteromonadaceae</taxon>
        <taxon>Pseudoalteromonas</taxon>
    </lineage>
</organism>
<proteinExistence type="predicted"/>
<dbReference type="InterPro" id="IPR000182">
    <property type="entry name" value="GNAT_dom"/>
</dbReference>
<keyword evidence="3" id="KW-1185">Reference proteome</keyword>
<accession>A0A9W4R3P4</accession>
<dbReference type="EMBL" id="CAMAPB010000074">
    <property type="protein sequence ID" value="CAH9065458.1"/>
    <property type="molecule type" value="Genomic_DNA"/>
</dbReference>
<gene>
    <name evidence="2" type="ORF">PSEHALCIP103_03383</name>
</gene>
<dbReference type="RefSeq" id="WP_262977319.1">
    <property type="nucleotide sequence ID" value="NZ_CAMAPB010000074.1"/>
</dbReference>
<evidence type="ECO:0000313" key="3">
    <source>
        <dbReference type="Proteomes" id="UP001152447"/>
    </source>
</evidence>
<comment type="caution">
    <text evidence="2">The sequence shown here is derived from an EMBL/GenBank/DDBJ whole genome shotgun (WGS) entry which is preliminary data.</text>
</comment>
<dbReference type="AlphaFoldDB" id="A0A9W4R3P4"/>
<dbReference type="Gene3D" id="3.40.630.30">
    <property type="match status" value="1"/>
</dbReference>
<dbReference type="SUPFAM" id="SSF55729">
    <property type="entry name" value="Acyl-CoA N-acyltransferases (Nat)"/>
    <property type="match status" value="1"/>
</dbReference>
<dbReference type="CDD" id="cd04301">
    <property type="entry name" value="NAT_SF"/>
    <property type="match status" value="1"/>
</dbReference>
<evidence type="ECO:0000313" key="2">
    <source>
        <dbReference type="EMBL" id="CAH9065458.1"/>
    </source>
</evidence>
<dbReference type="InterPro" id="IPR016181">
    <property type="entry name" value="Acyl_CoA_acyltransferase"/>
</dbReference>
<dbReference type="GO" id="GO:0016747">
    <property type="term" value="F:acyltransferase activity, transferring groups other than amino-acyl groups"/>
    <property type="evidence" value="ECO:0007669"/>
    <property type="project" value="InterPro"/>
</dbReference>